<keyword evidence="2 5" id="KW-0645">Protease</keyword>
<dbReference type="InterPro" id="IPR004447">
    <property type="entry name" value="Peptidase_S41A"/>
</dbReference>
<gene>
    <name evidence="7" type="ORF">CDSE_0065</name>
</gene>
<accession>M1L355</accession>
<dbReference type="Gene3D" id="3.30.750.44">
    <property type="match status" value="1"/>
</dbReference>
<sequence>MKVRNFLSLLITTCCLVIVFFNVRSTILTQNSCSLLSLEQLNQFNKAFSIIKNNYIENIDDDVMINNAISGMLSNLDPHSSYLGDDEYSYIQSVTCGEFGGLGIEVSIDKGILKVISAIEGAPAYKSGILSGDHIIKIGNTLTQGMTLNDSIRMMRGDSGSSVILTISRKGYEKPITFKICRDIIKINSVRGNIIRENILYLRIKHFQEKTVEEILEQLNKITNSSKIFNGLILDLRDNPGGLLSSAVEVSGIFLPQNTLIVSTHGRAINSSYDYFSYSDEYYSMFCKEWRDFLKNTPMIVLVNSGSASASEIVAGAMQDHNRAKILGDRTFGKGSVQTILPLSDSSAIKLTTSRYFTPQGKSIQARGIYPDYRVSDSRQENIFIKREVDLKSHLYNSQEMLLDNNVEDNLYLGDFFDLGNKHDLQLTKAINIISGLQLEEF</sequence>
<dbReference type="GO" id="GO:0006508">
    <property type="term" value="P:proteolysis"/>
    <property type="evidence" value="ECO:0007669"/>
    <property type="project" value="UniProtKB-KW"/>
</dbReference>
<dbReference type="FunFam" id="2.30.42.10:FF:000063">
    <property type="entry name" value="Peptidase, S41 family"/>
    <property type="match status" value="1"/>
</dbReference>
<dbReference type="PANTHER" id="PTHR32060:SF30">
    <property type="entry name" value="CARBOXY-TERMINAL PROCESSING PROTEASE CTPA"/>
    <property type="match status" value="1"/>
</dbReference>
<dbReference type="STRING" id="1208919.CDSE_0065"/>
<dbReference type="InterPro" id="IPR005151">
    <property type="entry name" value="Tail-specific_protease"/>
</dbReference>
<dbReference type="InterPro" id="IPR001478">
    <property type="entry name" value="PDZ"/>
</dbReference>
<dbReference type="OrthoDB" id="9812068at2"/>
<reference evidence="7 8" key="1">
    <citation type="journal article" date="2013" name="Genome Biol. Evol.">
        <title>Genome evolution and phylogenomic analysis of candidatus kinetoplastibacterium, the betaproteobacterial endosymbionts of strigomonas and angomonas.</title>
        <authorList>
            <person name="Alves J.M."/>
            <person name="Serrano M.G."/>
            <person name="Maia da Silva F."/>
            <person name="Voegtly L.J."/>
            <person name="Matveyev A.V."/>
            <person name="Teixeira M.M."/>
            <person name="Camargo E.P."/>
            <person name="Buck G.A."/>
        </authorList>
    </citation>
    <scope>NUCLEOTIDE SEQUENCE [LARGE SCALE GENOMIC DNA]</scope>
    <source>
        <strain evidence="7 8">TCC079E</strain>
    </source>
</reference>
<dbReference type="SMART" id="SM00228">
    <property type="entry name" value="PDZ"/>
    <property type="match status" value="1"/>
</dbReference>
<dbReference type="InterPro" id="IPR036034">
    <property type="entry name" value="PDZ_sf"/>
</dbReference>
<dbReference type="InterPro" id="IPR055210">
    <property type="entry name" value="CtpA/B_N"/>
</dbReference>
<dbReference type="SUPFAM" id="SSF52096">
    <property type="entry name" value="ClpP/crotonase"/>
    <property type="match status" value="1"/>
</dbReference>
<proteinExistence type="inferred from homology"/>
<dbReference type="eggNOG" id="COG0793">
    <property type="taxonomic scope" value="Bacteria"/>
</dbReference>
<evidence type="ECO:0000256" key="2">
    <source>
        <dbReference type="ARBA" id="ARBA00022670"/>
    </source>
</evidence>
<dbReference type="CDD" id="cd06782">
    <property type="entry name" value="cpPDZ_CPP-like"/>
    <property type="match status" value="1"/>
</dbReference>
<organism evidence="7 8">
    <name type="scientific">Candidatus Kinetoplastidibacterium desouzai TCC079E</name>
    <dbReference type="NCBI Taxonomy" id="1208919"/>
    <lineage>
        <taxon>Bacteria</taxon>
        <taxon>Pseudomonadati</taxon>
        <taxon>Pseudomonadota</taxon>
        <taxon>Betaproteobacteria</taxon>
        <taxon>Candidatus Kinetoplastidibacterium</taxon>
    </lineage>
</organism>
<dbReference type="Pfam" id="PF03572">
    <property type="entry name" value="Peptidase_S41"/>
    <property type="match status" value="1"/>
</dbReference>
<feature type="domain" description="PDZ" evidence="6">
    <location>
        <begin position="100"/>
        <end position="170"/>
    </location>
</feature>
<evidence type="ECO:0000256" key="5">
    <source>
        <dbReference type="RuleBase" id="RU004404"/>
    </source>
</evidence>
<evidence type="ECO:0000256" key="3">
    <source>
        <dbReference type="ARBA" id="ARBA00022801"/>
    </source>
</evidence>
<dbReference type="AlphaFoldDB" id="M1L355"/>
<dbReference type="MEROPS" id="S41.004"/>
<evidence type="ECO:0000259" key="6">
    <source>
        <dbReference type="PROSITE" id="PS50106"/>
    </source>
</evidence>
<dbReference type="PANTHER" id="PTHR32060">
    <property type="entry name" value="TAIL-SPECIFIC PROTEASE"/>
    <property type="match status" value="1"/>
</dbReference>
<keyword evidence="4 5" id="KW-0720">Serine protease</keyword>
<dbReference type="Gene3D" id="2.30.42.10">
    <property type="match status" value="1"/>
</dbReference>
<dbReference type="Proteomes" id="UP000011547">
    <property type="component" value="Chromosome"/>
</dbReference>
<dbReference type="GO" id="GO:0004252">
    <property type="term" value="F:serine-type endopeptidase activity"/>
    <property type="evidence" value="ECO:0007669"/>
    <property type="project" value="UniProtKB-EC"/>
</dbReference>
<dbReference type="EMBL" id="CP003803">
    <property type="protein sequence ID" value="AGF47183.1"/>
    <property type="molecule type" value="Genomic_DNA"/>
</dbReference>
<name>M1L355_9PROT</name>
<dbReference type="PATRIC" id="fig|1208919.3.peg.626"/>
<dbReference type="KEGG" id="kde:CDSE_0065"/>
<dbReference type="GO" id="GO:0007165">
    <property type="term" value="P:signal transduction"/>
    <property type="evidence" value="ECO:0007669"/>
    <property type="project" value="TreeGrafter"/>
</dbReference>
<dbReference type="GO" id="GO:0030288">
    <property type="term" value="C:outer membrane-bounded periplasmic space"/>
    <property type="evidence" value="ECO:0007669"/>
    <property type="project" value="TreeGrafter"/>
</dbReference>
<dbReference type="InterPro" id="IPR029045">
    <property type="entry name" value="ClpP/crotonase-like_dom_sf"/>
</dbReference>
<keyword evidence="3 5" id="KW-0378">Hydrolase</keyword>
<evidence type="ECO:0000256" key="1">
    <source>
        <dbReference type="ARBA" id="ARBA00009179"/>
    </source>
</evidence>
<dbReference type="EC" id="3.4.21.102" evidence="7"/>
<dbReference type="InterPro" id="IPR041489">
    <property type="entry name" value="PDZ_6"/>
</dbReference>
<comment type="similarity">
    <text evidence="1 5">Belongs to the peptidase S41A family.</text>
</comment>
<protein>
    <submittedName>
        <fullName evidence="7">Carboxyl-terminal processing protease</fullName>
        <ecNumber evidence="7">3.4.21.102</ecNumber>
    </submittedName>
</protein>
<dbReference type="Pfam" id="PF22694">
    <property type="entry name" value="CtpB_N-like"/>
    <property type="match status" value="1"/>
</dbReference>
<dbReference type="SMART" id="SM00245">
    <property type="entry name" value="TSPc"/>
    <property type="match status" value="1"/>
</dbReference>
<evidence type="ECO:0000313" key="7">
    <source>
        <dbReference type="EMBL" id="AGF47183.1"/>
    </source>
</evidence>
<keyword evidence="8" id="KW-1185">Reference proteome</keyword>
<dbReference type="NCBIfam" id="TIGR00225">
    <property type="entry name" value="prc"/>
    <property type="match status" value="1"/>
</dbReference>
<dbReference type="SUPFAM" id="SSF50156">
    <property type="entry name" value="PDZ domain-like"/>
    <property type="match status" value="1"/>
</dbReference>
<dbReference type="HOGENOM" id="CLU_017295_1_1_4"/>
<dbReference type="Gene3D" id="3.90.226.10">
    <property type="entry name" value="2-enoyl-CoA Hydratase, Chain A, domain 1"/>
    <property type="match status" value="1"/>
</dbReference>
<dbReference type="PROSITE" id="PS50106">
    <property type="entry name" value="PDZ"/>
    <property type="match status" value="1"/>
</dbReference>
<dbReference type="CDD" id="cd07560">
    <property type="entry name" value="Peptidase_S41_CPP"/>
    <property type="match status" value="1"/>
</dbReference>
<evidence type="ECO:0000313" key="8">
    <source>
        <dbReference type="Proteomes" id="UP000011547"/>
    </source>
</evidence>
<dbReference type="Pfam" id="PF17820">
    <property type="entry name" value="PDZ_6"/>
    <property type="match status" value="1"/>
</dbReference>
<evidence type="ECO:0000256" key="4">
    <source>
        <dbReference type="ARBA" id="ARBA00022825"/>
    </source>
</evidence>